<evidence type="ECO:0000256" key="1">
    <source>
        <dbReference type="SAM" id="Phobius"/>
    </source>
</evidence>
<dbReference type="Proteomes" id="UP000001025">
    <property type="component" value="Chromosome"/>
</dbReference>
<keyword evidence="1" id="KW-0812">Transmembrane</keyword>
<protein>
    <submittedName>
        <fullName evidence="2">Uncharacterized protein</fullName>
    </submittedName>
</protein>
<gene>
    <name evidence="2" type="ordered locus">RB12668</name>
</gene>
<dbReference type="HOGENOM" id="CLU_458474_0_0_0"/>
<keyword evidence="1" id="KW-0472">Membrane</keyword>
<feature type="transmembrane region" description="Helical" evidence="1">
    <location>
        <begin position="6"/>
        <end position="34"/>
    </location>
</feature>
<dbReference type="EMBL" id="BX294155">
    <property type="protein sequence ID" value="CAD77715.1"/>
    <property type="molecule type" value="Genomic_DNA"/>
</dbReference>
<organism evidence="2 3">
    <name type="scientific">Rhodopirellula baltica (strain DSM 10527 / NCIMB 13988 / SH1)</name>
    <dbReference type="NCBI Taxonomy" id="243090"/>
    <lineage>
        <taxon>Bacteria</taxon>
        <taxon>Pseudomonadati</taxon>
        <taxon>Planctomycetota</taxon>
        <taxon>Planctomycetia</taxon>
        <taxon>Pirellulales</taxon>
        <taxon>Pirellulaceae</taxon>
        <taxon>Rhodopirellula</taxon>
    </lineage>
</organism>
<evidence type="ECO:0000313" key="2">
    <source>
        <dbReference type="EMBL" id="CAD77715.1"/>
    </source>
</evidence>
<keyword evidence="1" id="KW-1133">Transmembrane helix</keyword>
<accession>Q7UI99</accession>
<proteinExistence type="predicted"/>
<name>Q7UI99_RHOBA</name>
<dbReference type="KEGG" id="rba:RB12668"/>
<dbReference type="AlphaFoldDB" id="Q7UI99"/>
<reference evidence="2 3" key="1">
    <citation type="journal article" date="2003" name="Proc. Natl. Acad. Sci. U.S.A.">
        <title>Complete genome sequence of the marine planctomycete Pirellula sp. strain 1.</title>
        <authorList>
            <person name="Gloeckner F.O."/>
            <person name="Kube M."/>
            <person name="Bauer M."/>
            <person name="Teeling H."/>
            <person name="Lombardot T."/>
            <person name="Ludwig W."/>
            <person name="Gade D."/>
            <person name="Beck A."/>
            <person name="Borzym K."/>
            <person name="Heitmann K."/>
            <person name="Rabus R."/>
            <person name="Schlesner H."/>
            <person name="Amann R."/>
            <person name="Reinhardt R."/>
        </authorList>
    </citation>
    <scope>NUCLEOTIDE SEQUENCE [LARGE SCALE GENOMIC DNA]</scope>
    <source>
        <strain evidence="3">DSM 10527 / NCIMB 13988 / SH1</strain>
    </source>
</reference>
<dbReference type="EnsemblBacteria" id="CAD77715">
    <property type="protein sequence ID" value="CAD77715"/>
    <property type="gene ID" value="RB12668"/>
</dbReference>
<evidence type="ECO:0000313" key="3">
    <source>
        <dbReference type="Proteomes" id="UP000001025"/>
    </source>
</evidence>
<keyword evidence="3" id="KW-1185">Reference proteome</keyword>
<dbReference type="InParanoid" id="Q7UI99"/>
<sequence>MLFFAMSVIVVTVFAFAMAMIVASVIIVTVLAMLSMAVMRFLERQIIDLRTSHQSERCVANSSFVSRSRFDVELAQHAIAANVSLGFRNSGFGIRDVAELDRIGWASSLASGDDFTIANRTAAVFASVDLGVLDALDTVGALFHDPTTANGDIGVEHQLLQFAVGLFDRTRVGIDAVADTDFFVVIEVVEAANFVGAVVRTVPRADAAVVGHRVETFVCVNRRRDGANLFARCGFAVHAGDRFLNDVSNVWIALEVAVDSQPMHFAAVADLFFADDRHVVFALTSNHAAVATKALGQVDRHAPLRHLLLGFFDRIDWFFPKRTFFANRWDVRSFGFGELRQLVEQFQRAFANQAEAAAFGFVTSEFINRPVVLGRDQFVLGVTRTRFDRVSVQHRIRESDWRHVDTDWVDTHFGRTANRTDTSSAVADLSGDDAGCTTGHLVNGQFNRRITATNRDHQTVLDSQCFRGARAHDRRVVPNQLRQGLRQLLQPTVVGKATVVKSFRCGEDHFDVILINVQRDFGKFTWQFNGCIAGRDFFGRNNNVFGETVVQQLSPLTIADSRSRNRIRGAADQFFTIGDFLVQHQRQDFCGGATT</sequence>